<gene>
    <name evidence="3" type="ORF">BVC80_1781g34</name>
</gene>
<dbReference type="InParanoid" id="A0A200QTV4"/>
<dbReference type="InterPro" id="IPR052436">
    <property type="entry name" value="LTO1_adapter"/>
</dbReference>
<dbReference type="STRING" id="56857.A0A200QTV4"/>
<proteinExistence type="inferred from homology"/>
<dbReference type="OrthoDB" id="48036at2759"/>
<accession>A0A200QTV4</accession>
<evidence type="ECO:0000313" key="3">
    <source>
        <dbReference type="EMBL" id="OVA13899.1"/>
    </source>
</evidence>
<evidence type="ECO:0000259" key="2">
    <source>
        <dbReference type="Pfam" id="PF09811"/>
    </source>
</evidence>
<keyword evidence="4" id="KW-1185">Reference proteome</keyword>
<dbReference type="AlphaFoldDB" id="A0A200QTV4"/>
<dbReference type="OMA" id="FKQVCSM"/>
<dbReference type="InterPro" id="IPR019191">
    <property type="entry name" value="Essential_protein_Yae1_N"/>
</dbReference>
<comment type="caution">
    <text evidence="3">The sequence shown here is derived from an EMBL/GenBank/DDBJ whole genome shotgun (WGS) entry which is preliminary data.</text>
</comment>
<organism evidence="3 4">
    <name type="scientific">Macleaya cordata</name>
    <name type="common">Five-seeded plume-poppy</name>
    <name type="synonym">Bocconia cordata</name>
    <dbReference type="NCBI Taxonomy" id="56857"/>
    <lineage>
        <taxon>Eukaryota</taxon>
        <taxon>Viridiplantae</taxon>
        <taxon>Streptophyta</taxon>
        <taxon>Embryophyta</taxon>
        <taxon>Tracheophyta</taxon>
        <taxon>Spermatophyta</taxon>
        <taxon>Magnoliopsida</taxon>
        <taxon>Ranunculales</taxon>
        <taxon>Papaveraceae</taxon>
        <taxon>Papaveroideae</taxon>
        <taxon>Macleaya</taxon>
    </lineage>
</organism>
<feature type="domain" description="Essential protein Yae1 N-terminal" evidence="2">
    <location>
        <begin position="29"/>
        <end position="67"/>
    </location>
</feature>
<dbReference type="PANTHER" id="PTHR28532:SF1">
    <property type="entry name" value="ORAL CANCER OVEREXPRESSED 1"/>
    <property type="match status" value="1"/>
</dbReference>
<dbReference type="Pfam" id="PF09811">
    <property type="entry name" value="Yae1_N"/>
    <property type="match status" value="1"/>
</dbReference>
<sequence>MESQSLNPPNIEDIFDSSLNLEETHFEEGFKEGYNDGLVSGKQEGKEVGLKLGFEVGEELGFYQGCIDVWNSAIRVEPNCFSSRVQKSIKQMEDLIKKYPILDPEDESVQDIMDALRLKFRAISATLSMKLEYEGYPKSSEAEGIDF</sequence>
<evidence type="ECO:0000256" key="1">
    <source>
        <dbReference type="ARBA" id="ARBA00038090"/>
    </source>
</evidence>
<name>A0A200QTV4_MACCD</name>
<dbReference type="EMBL" id="MVGT01001068">
    <property type="protein sequence ID" value="OVA13899.1"/>
    <property type="molecule type" value="Genomic_DNA"/>
</dbReference>
<evidence type="ECO:0000313" key="4">
    <source>
        <dbReference type="Proteomes" id="UP000195402"/>
    </source>
</evidence>
<reference evidence="3 4" key="1">
    <citation type="journal article" date="2017" name="Mol. Plant">
        <title>The Genome of Medicinal Plant Macleaya cordata Provides New Insights into Benzylisoquinoline Alkaloids Metabolism.</title>
        <authorList>
            <person name="Liu X."/>
            <person name="Liu Y."/>
            <person name="Huang P."/>
            <person name="Ma Y."/>
            <person name="Qing Z."/>
            <person name="Tang Q."/>
            <person name="Cao H."/>
            <person name="Cheng P."/>
            <person name="Zheng Y."/>
            <person name="Yuan Z."/>
            <person name="Zhou Y."/>
            <person name="Liu J."/>
            <person name="Tang Z."/>
            <person name="Zhuo Y."/>
            <person name="Zhang Y."/>
            <person name="Yu L."/>
            <person name="Huang J."/>
            <person name="Yang P."/>
            <person name="Peng Q."/>
            <person name="Zhang J."/>
            <person name="Jiang W."/>
            <person name="Zhang Z."/>
            <person name="Lin K."/>
            <person name="Ro D.K."/>
            <person name="Chen X."/>
            <person name="Xiong X."/>
            <person name="Shang Y."/>
            <person name="Huang S."/>
            <person name="Zeng J."/>
        </authorList>
    </citation>
    <scope>NUCLEOTIDE SEQUENCE [LARGE SCALE GENOMIC DNA]</scope>
    <source>
        <strain evidence="4">cv. BLH2017</strain>
        <tissue evidence="3">Root</tissue>
    </source>
</reference>
<comment type="similarity">
    <text evidence="1">Belongs to the LTO1 family.</text>
</comment>
<protein>
    <submittedName>
        <fullName evidence="3">Essential protein Yae1</fullName>
    </submittedName>
</protein>
<dbReference type="Proteomes" id="UP000195402">
    <property type="component" value="Unassembled WGS sequence"/>
</dbReference>
<dbReference type="PANTHER" id="PTHR28532">
    <property type="entry name" value="GEO13458P1"/>
    <property type="match status" value="1"/>
</dbReference>